<gene>
    <name evidence="2" type="ORF">C8D76_103104</name>
</gene>
<dbReference type="Proteomes" id="UP000245909">
    <property type="component" value="Unassembled WGS sequence"/>
</dbReference>
<dbReference type="EMBL" id="QENU01000003">
    <property type="protein sequence ID" value="PVX40531.1"/>
    <property type="molecule type" value="Genomic_DNA"/>
</dbReference>
<sequence length="102" mass="11175">MKNTETAEITETSSKEGDSILIFFGWVFYVGALSCIGYGLTKIFKYKNYGENFSSLNVNAYVGGDAYNYIINGTYSTTYCVIGAVLAIIGSTCFIVNAIDKR</sequence>
<evidence type="ECO:0000313" key="2">
    <source>
        <dbReference type="EMBL" id="PVX40531.1"/>
    </source>
</evidence>
<comment type="caution">
    <text evidence="2">The sequence shown here is derived from an EMBL/GenBank/DDBJ whole genome shotgun (WGS) entry which is preliminary data.</text>
</comment>
<protein>
    <submittedName>
        <fullName evidence="2">Uncharacterized protein</fullName>
    </submittedName>
</protein>
<feature type="transmembrane region" description="Helical" evidence="1">
    <location>
        <begin position="79"/>
        <end position="99"/>
    </location>
</feature>
<organism evidence="2 3">
    <name type="scientific">Alitibacter langaaensis DSM 22999</name>
    <dbReference type="NCBI Taxonomy" id="1122935"/>
    <lineage>
        <taxon>Bacteria</taxon>
        <taxon>Pseudomonadati</taxon>
        <taxon>Pseudomonadota</taxon>
        <taxon>Gammaproteobacteria</taxon>
        <taxon>Pasteurellales</taxon>
        <taxon>Pasteurellaceae</taxon>
        <taxon>Alitibacter</taxon>
    </lineage>
</organism>
<dbReference type="RefSeq" id="WP_116631403.1">
    <property type="nucleotide sequence ID" value="NZ_QENU01000003.1"/>
</dbReference>
<dbReference type="OrthoDB" id="2063080at2"/>
<keyword evidence="1" id="KW-0472">Membrane</keyword>
<name>A0A2U0TA92_9PAST</name>
<keyword evidence="1" id="KW-0812">Transmembrane</keyword>
<reference evidence="2 3" key="1">
    <citation type="submission" date="2018-05" db="EMBL/GenBank/DDBJ databases">
        <title>Genomic Encyclopedia of Type Strains, Phase IV (KMG-IV): sequencing the most valuable type-strain genomes for metagenomic binning, comparative biology and taxonomic classification.</title>
        <authorList>
            <person name="Goeker M."/>
        </authorList>
    </citation>
    <scope>NUCLEOTIDE SEQUENCE [LARGE SCALE GENOMIC DNA]</scope>
    <source>
        <strain evidence="2 3">DSM 22999</strain>
    </source>
</reference>
<keyword evidence="3" id="KW-1185">Reference proteome</keyword>
<dbReference type="PROSITE" id="PS51257">
    <property type="entry name" value="PROKAR_LIPOPROTEIN"/>
    <property type="match status" value="1"/>
</dbReference>
<feature type="transmembrane region" description="Helical" evidence="1">
    <location>
        <begin position="20"/>
        <end position="40"/>
    </location>
</feature>
<keyword evidence="1" id="KW-1133">Transmembrane helix</keyword>
<evidence type="ECO:0000313" key="3">
    <source>
        <dbReference type="Proteomes" id="UP000245909"/>
    </source>
</evidence>
<dbReference type="AlphaFoldDB" id="A0A2U0TA92"/>
<accession>A0A2U0TA92</accession>
<proteinExistence type="predicted"/>
<evidence type="ECO:0000256" key="1">
    <source>
        <dbReference type="SAM" id="Phobius"/>
    </source>
</evidence>